<accession>A0A1H9L3E3</accession>
<dbReference type="OrthoDB" id="8418771at2"/>
<name>A0A1H9L3E3_FLAFI</name>
<keyword evidence="2" id="KW-1185">Reference proteome</keyword>
<reference evidence="2" key="1">
    <citation type="submission" date="2016-10" db="EMBL/GenBank/DDBJ databases">
        <authorList>
            <person name="Varghese N."/>
            <person name="Submissions S."/>
        </authorList>
    </citation>
    <scope>NUCLEOTIDE SEQUENCE [LARGE SCALE GENOMIC DNA]</scope>
    <source>
        <strain evidence="2">DSM 15719</strain>
    </source>
</reference>
<dbReference type="RefSeq" id="WP_074723378.1">
    <property type="nucleotide sequence ID" value="NZ_CBCRVS010000014.1"/>
</dbReference>
<organism evidence="1 2">
    <name type="scientific">Flavobacterium frigoris</name>
    <dbReference type="NCBI Taxonomy" id="229204"/>
    <lineage>
        <taxon>Bacteria</taxon>
        <taxon>Pseudomonadati</taxon>
        <taxon>Bacteroidota</taxon>
        <taxon>Flavobacteriia</taxon>
        <taxon>Flavobacteriales</taxon>
        <taxon>Flavobacteriaceae</taxon>
        <taxon>Flavobacterium</taxon>
    </lineage>
</organism>
<gene>
    <name evidence="1" type="ORF">SAMN05444355_106179</name>
</gene>
<proteinExistence type="predicted"/>
<protein>
    <recommendedName>
        <fullName evidence="3">Phosphoribosylpyrophosphate synthetase</fullName>
    </recommendedName>
</protein>
<evidence type="ECO:0000313" key="2">
    <source>
        <dbReference type="Proteomes" id="UP000183658"/>
    </source>
</evidence>
<dbReference type="EMBL" id="FOFZ01000006">
    <property type="protein sequence ID" value="SER05880.1"/>
    <property type="molecule type" value="Genomic_DNA"/>
</dbReference>
<evidence type="ECO:0008006" key="3">
    <source>
        <dbReference type="Google" id="ProtNLM"/>
    </source>
</evidence>
<dbReference type="Proteomes" id="UP000183658">
    <property type="component" value="Unassembled WGS sequence"/>
</dbReference>
<dbReference type="AlphaFoldDB" id="A0A1H9L3E3"/>
<sequence>MKPIYHYSTVSEALDELYELGFTYDYNINQEDIIEKPAEHQVKHVYRYEGDSDPGDSAIVYGITSSAGKKGVFVAGFSAKTNNEAVIVLAKLCIENSDNQCRT</sequence>
<evidence type="ECO:0000313" key="1">
    <source>
        <dbReference type="EMBL" id="SER05880.1"/>
    </source>
</evidence>